<dbReference type="Proteomes" id="UP000192639">
    <property type="component" value="Unassembled WGS sequence"/>
</dbReference>
<organism evidence="3 4">
    <name type="scientific">Enterospora canceri</name>
    <dbReference type="NCBI Taxonomy" id="1081671"/>
    <lineage>
        <taxon>Eukaryota</taxon>
        <taxon>Fungi</taxon>
        <taxon>Fungi incertae sedis</taxon>
        <taxon>Microsporidia</taxon>
        <taxon>Enterocytozoonidae</taxon>
        <taxon>Enterospora</taxon>
    </lineage>
</organism>
<evidence type="ECO:0000313" key="3">
    <source>
        <dbReference type="EMBL" id="ORD95071.1"/>
    </source>
</evidence>
<reference evidence="3 4" key="1">
    <citation type="journal article" date="2017" name="Environ. Microbiol.">
        <title>Decay of the glycolytic pathway and adaptation to intranuclear parasitism within Enterocytozoonidae microsporidia.</title>
        <authorList>
            <person name="Wiredu Boakye D."/>
            <person name="Jaroenlak P."/>
            <person name="Prachumwat A."/>
            <person name="Williams T.A."/>
            <person name="Bateman K.S."/>
            <person name="Itsathitphaisarn O."/>
            <person name="Sritunyalucksana K."/>
            <person name="Paszkiewicz K.H."/>
            <person name="Moore K.A."/>
            <person name="Stentiford G.D."/>
            <person name="Williams B.A."/>
        </authorList>
    </citation>
    <scope>NUCLEOTIDE SEQUENCE [LARGE SCALE GENOMIC DNA]</scope>
    <source>
        <strain evidence="3 4">GB1</strain>
    </source>
</reference>
<evidence type="ECO:0000313" key="4">
    <source>
        <dbReference type="Proteomes" id="UP000192639"/>
    </source>
</evidence>
<sequence length="252" mass="29540">MLLIFMIKVLCAVGGCESGKDVMNELEQLRESAQENFEDIKNNVTDYEETLKIERIADTNLPIKQQEEIIKQGYPEFTNIDFNKDFNEILESLRNYANTTREPYNDVDEYYEMQVDSLNKIYVVQHLFFVKKKIHLKHMSLYLRAVNYDMQLNNQQNRQDGSEQCVYNCFVSETVACNSVSGIKEITDAIFNKNSELIKMTKMFRKLEETILRLLDIKKGFLDAFYNKLYENAIYEIEITGAAIPTDEHIQQ</sequence>
<protein>
    <submittedName>
        <fullName evidence="3">Uncharacterized protein</fullName>
    </submittedName>
</protein>
<keyword evidence="2" id="KW-0732">Signal</keyword>
<keyword evidence="1" id="KW-0175">Coiled coil</keyword>
<feature type="chain" id="PRO_5012395166" evidence="2">
    <location>
        <begin position="19"/>
        <end position="252"/>
    </location>
</feature>
<feature type="coiled-coil region" evidence="1">
    <location>
        <begin position="16"/>
        <end position="50"/>
    </location>
</feature>
<feature type="signal peptide" evidence="2">
    <location>
        <begin position="1"/>
        <end position="18"/>
    </location>
</feature>
<proteinExistence type="predicted"/>
<evidence type="ECO:0000256" key="2">
    <source>
        <dbReference type="SAM" id="SignalP"/>
    </source>
</evidence>
<name>A0A1Y1SA56_9MICR</name>
<dbReference type="VEuPathDB" id="MicrosporidiaDB:ECANGB1_2685"/>
<keyword evidence="4" id="KW-1185">Reference proteome</keyword>
<accession>A0A1Y1SA56</accession>
<evidence type="ECO:0000256" key="1">
    <source>
        <dbReference type="SAM" id="Coils"/>
    </source>
</evidence>
<gene>
    <name evidence="3" type="ORF">ECANGB1_2685</name>
</gene>
<comment type="caution">
    <text evidence="3">The sequence shown here is derived from an EMBL/GenBank/DDBJ whole genome shotgun (WGS) entry which is preliminary data.</text>
</comment>
<dbReference type="EMBL" id="LWDP01000004">
    <property type="protein sequence ID" value="ORD95071.1"/>
    <property type="molecule type" value="Genomic_DNA"/>
</dbReference>
<dbReference type="AlphaFoldDB" id="A0A1Y1SA56"/>